<dbReference type="Pfam" id="PF00126">
    <property type="entry name" value="HTH_1"/>
    <property type="match status" value="1"/>
</dbReference>
<dbReference type="GO" id="GO:0003700">
    <property type="term" value="F:DNA-binding transcription factor activity"/>
    <property type="evidence" value="ECO:0007669"/>
    <property type="project" value="InterPro"/>
</dbReference>
<keyword evidence="4" id="KW-0804">Transcription</keyword>
<protein>
    <submittedName>
        <fullName evidence="6">LysR substrate-binding domain-containing protein</fullName>
    </submittedName>
</protein>
<reference evidence="6" key="1">
    <citation type="submission" date="2022-04" db="EMBL/GenBank/DDBJ databases">
        <title>Genomic mining of Alcaligenes faecalis D334 producing ectoin and derivatives.</title>
        <authorList>
            <person name="Doan V.T."/>
            <person name="Quach N.T."/>
            <person name="Vu T.-H.-N."/>
            <person name="Phi Q.-T."/>
        </authorList>
    </citation>
    <scope>NUCLEOTIDE SEQUENCE</scope>
    <source>
        <strain evidence="6">D334</strain>
    </source>
</reference>
<dbReference type="Proteomes" id="UP000830925">
    <property type="component" value="Chromosome"/>
</dbReference>
<keyword evidence="3" id="KW-0238">DNA-binding</keyword>
<dbReference type="PRINTS" id="PR00039">
    <property type="entry name" value="HTHLYSR"/>
</dbReference>
<organism evidence="6 7">
    <name type="scientific">Alcaligenes faecalis</name>
    <dbReference type="NCBI Taxonomy" id="511"/>
    <lineage>
        <taxon>Bacteria</taxon>
        <taxon>Pseudomonadati</taxon>
        <taxon>Pseudomonadota</taxon>
        <taxon>Betaproteobacteria</taxon>
        <taxon>Burkholderiales</taxon>
        <taxon>Alcaligenaceae</taxon>
        <taxon>Alcaligenes</taxon>
    </lineage>
</organism>
<dbReference type="PANTHER" id="PTHR30537:SF74">
    <property type="entry name" value="HTH-TYPE TRANSCRIPTIONAL REGULATOR TRPI"/>
    <property type="match status" value="1"/>
</dbReference>
<dbReference type="PANTHER" id="PTHR30537">
    <property type="entry name" value="HTH-TYPE TRANSCRIPTIONAL REGULATOR"/>
    <property type="match status" value="1"/>
</dbReference>
<evidence type="ECO:0000259" key="5">
    <source>
        <dbReference type="PROSITE" id="PS50931"/>
    </source>
</evidence>
<dbReference type="Gene3D" id="1.10.10.10">
    <property type="entry name" value="Winged helix-like DNA-binding domain superfamily/Winged helix DNA-binding domain"/>
    <property type="match status" value="1"/>
</dbReference>
<evidence type="ECO:0000256" key="2">
    <source>
        <dbReference type="ARBA" id="ARBA00023015"/>
    </source>
</evidence>
<dbReference type="Gene3D" id="3.40.190.10">
    <property type="entry name" value="Periplasmic binding protein-like II"/>
    <property type="match status" value="2"/>
</dbReference>
<dbReference type="AlphaFoldDB" id="A0AAE9KM39"/>
<evidence type="ECO:0000313" key="6">
    <source>
        <dbReference type="EMBL" id="UPL20162.1"/>
    </source>
</evidence>
<gene>
    <name evidence="6" type="ORF">MXF72_12075</name>
</gene>
<dbReference type="InterPro" id="IPR005119">
    <property type="entry name" value="LysR_subst-bd"/>
</dbReference>
<accession>A0AAE9KM39</accession>
<sequence>MTQSRRSLPPLNALRAFEASGRRLSFRAAADELGVTQGAVAQQVRALEEHLGIALFQRHPRGLLLTVSGAAYLVDVTRAFDTLADATGRLLQRPDTVTISVTPTVAAKLLIPRLGDLQAALPEVELRTVATEALSDFERDQVDIAVRLTRPPFAPDLEAQLLFRQDLVAVASPRLLGDRMLPLSLEQLRALPLLHDTQGHWASFLKTSGKLPGAVFNQTTLALDAAMAGQGVAMACKAFVAADLAAGSLVQVAEAGAMGPDFYLLRKRSTPARASVEAVWEWCQHRLLLPPELGTQTV</sequence>
<evidence type="ECO:0000313" key="7">
    <source>
        <dbReference type="Proteomes" id="UP000830925"/>
    </source>
</evidence>
<dbReference type="CDD" id="cd08432">
    <property type="entry name" value="PBP2_GcdR_TrpI_HvrB_AmpR_like"/>
    <property type="match status" value="1"/>
</dbReference>
<feature type="domain" description="HTH lysR-type" evidence="5">
    <location>
        <begin position="9"/>
        <end position="66"/>
    </location>
</feature>
<evidence type="ECO:0000256" key="3">
    <source>
        <dbReference type="ARBA" id="ARBA00023125"/>
    </source>
</evidence>
<dbReference type="SUPFAM" id="SSF53850">
    <property type="entry name" value="Periplasmic binding protein-like II"/>
    <property type="match status" value="1"/>
</dbReference>
<dbReference type="InterPro" id="IPR058163">
    <property type="entry name" value="LysR-type_TF_proteobact-type"/>
</dbReference>
<dbReference type="FunFam" id="1.10.10.10:FF:000038">
    <property type="entry name" value="Glycine cleavage system transcriptional activator"/>
    <property type="match status" value="1"/>
</dbReference>
<evidence type="ECO:0000256" key="4">
    <source>
        <dbReference type="ARBA" id="ARBA00023163"/>
    </source>
</evidence>
<dbReference type="InterPro" id="IPR000847">
    <property type="entry name" value="LysR_HTH_N"/>
</dbReference>
<dbReference type="InterPro" id="IPR036388">
    <property type="entry name" value="WH-like_DNA-bd_sf"/>
</dbReference>
<dbReference type="Pfam" id="PF03466">
    <property type="entry name" value="LysR_substrate"/>
    <property type="match status" value="1"/>
</dbReference>
<keyword evidence="2" id="KW-0805">Transcription regulation</keyword>
<dbReference type="SUPFAM" id="SSF46785">
    <property type="entry name" value="Winged helix' DNA-binding domain"/>
    <property type="match status" value="1"/>
</dbReference>
<dbReference type="PROSITE" id="PS50931">
    <property type="entry name" value="HTH_LYSR"/>
    <property type="match status" value="1"/>
</dbReference>
<comment type="similarity">
    <text evidence="1">Belongs to the LysR transcriptional regulatory family.</text>
</comment>
<dbReference type="RefSeq" id="WP_083053854.1">
    <property type="nucleotide sequence ID" value="NZ_CP095873.1"/>
</dbReference>
<dbReference type="GO" id="GO:0006351">
    <property type="term" value="P:DNA-templated transcription"/>
    <property type="evidence" value="ECO:0007669"/>
    <property type="project" value="TreeGrafter"/>
</dbReference>
<dbReference type="GO" id="GO:0043565">
    <property type="term" value="F:sequence-specific DNA binding"/>
    <property type="evidence" value="ECO:0007669"/>
    <property type="project" value="TreeGrafter"/>
</dbReference>
<name>A0AAE9KM39_ALCFA</name>
<dbReference type="InterPro" id="IPR036390">
    <property type="entry name" value="WH_DNA-bd_sf"/>
</dbReference>
<evidence type="ECO:0000256" key="1">
    <source>
        <dbReference type="ARBA" id="ARBA00009437"/>
    </source>
</evidence>
<proteinExistence type="inferred from homology"/>
<dbReference type="EMBL" id="CP095873">
    <property type="protein sequence ID" value="UPL20162.1"/>
    <property type="molecule type" value="Genomic_DNA"/>
</dbReference>